<name>A0A1I7TUS6_9PELO</name>
<sequence>MTQKTVRFSLKTSYLAFLITISLFGTLAVFSAQSKLKFDPIFVAYYSILNLLLIISAILNIPIFISVRRYAHLASAMSNQPQKYIFLQIVFTVLFKSALIFQITEYVYSKNMSLATLTVFSVLNDNLTNPLTVQLSYIFCNKRNVQVLRSKILRILCRTGSHVNPVASIAISTVS</sequence>
<keyword evidence="2" id="KW-1185">Reference proteome</keyword>
<accession>A0A1I7TUS6</accession>
<dbReference type="PANTHER" id="PTHR31720">
    <property type="entry name" value="SERPENTINE RECEPTOR, CLASS Z-RELATED"/>
    <property type="match status" value="1"/>
</dbReference>
<dbReference type="WBParaSite" id="Csp11.Scaffold629.g11993.t1">
    <property type="protein sequence ID" value="Csp11.Scaffold629.g11993.t1"/>
    <property type="gene ID" value="Csp11.Scaffold629.g11993"/>
</dbReference>
<feature type="transmembrane region" description="Helical" evidence="1">
    <location>
        <begin position="85"/>
        <end position="108"/>
    </location>
</feature>
<keyword evidence="1" id="KW-0812">Transmembrane</keyword>
<organism evidence="2 3">
    <name type="scientific">Caenorhabditis tropicalis</name>
    <dbReference type="NCBI Taxonomy" id="1561998"/>
    <lineage>
        <taxon>Eukaryota</taxon>
        <taxon>Metazoa</taxon>
        <taxon>Ecdysozoa</taxon>
        <taxon>Nematoda</taxon>
        <taxon>Chromadorea</taxon>
        <taxon>Rhabditida</taxon>
        <taxon>Rhabditina</taxon>
        <taxon>Rhabditomorpha</taxon>
        <taxon>Rhabditoidea</taxon>
        <taxon>Rhabditidae</taxon>
        <taxon>Peloderinae</taxon>
        <taxon>Caenorhabditis</taxon>
    </lineage>
</organism>
<dbReference type="PANTHER" id="PTHR31720:SF12">
    <property type="entry name" value="SERPENTINE RECEPTOR, CLASS T-RELATED"/>
    <property type="match status" value="1"/>
</dbReference>
<evidence type="ECO:0000313" key="2">
    <source>
        <dbReference type="Proteomes" id="UP000095282"/>
    </source>
</evidence>
<feature type="transmembrane region" description="Helical" evidence="1">
    <location>
        <begin position="12"/>
        <end position="30"/>
    </location>
</feature>
<evidence type="ECO:0000256" key="1">
    <source>
        <dbReference type="SAM" id="Phobius"/>
    </source>
</evidence>
<evidence type="ECO:0000313" key="3">
    <source>
        <dbReference type="WBParaSite" id="Csp11.Scaffold629.g11993.t1"/>
    </source>
</evidence>
<dbReference type="Pfam" id="PF10325">
    <property type="entry name" value="7TM_GPCR_Srz"/>
    <property type="match status" value="1"/>
</dbReference>
<dbReference type="InterPro" id="IPR018817">
    <property type="entry name" value="7TM_GPCR_serpentine_rcpt_Srz"/>
</dbReference>
<proteinExistence type="predicted"/>
<dbReference type="AlphaFoldDB" id="A0A1I7TUS6"/>
<keyword evidence="1" id="KW-0472">Membrane</keyword>
<reference evidence="3" key="1">
    <citation type="submission" date="2016-11" db="UniProtKB">
        <authorList>
            <consortium name="WormBaseParasite"/>
        </authorList>
    </citation>
    <scope>IDENTIFICATION</scope>
</reference>
<dbReference type="Proteomes" id="UP000095282">
    <property type="component" value="Unplaced"/>
</dbReference>
<feature type="transmembrane region" description="Helical" evidence="1">
    <location>
        <begin position="42"/>
        <end position="65"/>
    </location>
</feature>
<keyword evidence="1" id="KW-1133">Transmembrane helix</keyword>
<protein>
    <submittedName>
        <fullName evidence="3">Serpentine receptor class gamma</fullName>
    </submittedName>
</protein>